<dbReference type="EMBL" id="CP063989">
    <property type="protein sequence ID" value="QPL06454.1"/>
    <property type="molecule type" value="Genomic_DNA"/>
</dbReference>
<dbReference type="KEGG" id="arep:ID810_00165"/>
<gene>
    <name evidence="2" type="ORF">ID810_00165</name>
</gene>
<dbReference type="PANTHER" id="PTHR43194:SF2">
    <property type="entry name" value="PEROXISOMAL MEMBRANE PROTEIN LPX1"/>
    <property type="match status" value="1"/>
</dbReference>
<accession>A0A7T0LMF6</accession>
<dbReference type="InterPro" id="IPR029058">
    <property type="entry name" value="AB_hydrolase_fold"/>
</dbReference>
<dbReference type="Pfam" id="PF12146">
    <property type="entry name" value="Hydrolase_4"/>
    <property type="match status" value="1"/>
</dbReference>
<evidence type="ECO:0000313" key="2">
    <source>
        <dbReference type="EMBL" id="QPL06454.1"/>
    </source>
</evidence>
<evidence type="ECO:0000313" key="3">
    <source>
        <dbReference type="Proteomes" id="UP000594637"/>
    </source>
</evidence>
<dbReference type="Gene3D" id="3.40.50.1820">
    <property type="entry name" value="alpha/beta hydrolase"/>
    <property type="match status" value="1"/>
</dbReference>
<dbReference type="PANTHER" id="PTHR43194">
    <property type="entry name" value="HYDROLASE ALPHA/BETA FOLD FAMILY"/>
    <property type="match status" value="1"/>
</dbReference>
<dbReference type="InterPro" id="IPR022742">
    <property type="entry name" value="Hydrolase_4"/>
</dbReference>
<reference evidence="2 3" key="1">
    <citation type="submission" date="2020-11" db="EMBL/GenBank/DDBJ databases">
        <title>Actinomyces sp. ZJ750.</title>
        <authorList>
            <person name="Zhou J."/>
        </authorList>
    </citation>
    <scope>NUCLEOTIDE SEQUENCE [LARGE SCALE GENOMIC DNA]</scope>
    <source>
        <strain evidence="2 3">ZJ750</strain>
    </source>
</reference>
<dbReference type="InterPro" id="IPR050228">
    <property type="entry name" value="Carboxylesterase_BioH"/>
</dbReference>
<feature type="domain" description="Serine aminopeptidase S33" evidence="1">
    <location>
        <begin position="13"/>
        <end position="251"/>
    </location>
</feature>
<protein>
    <submittedName>
        <fullName evidence="2">Alpha/beta fold hydrolase</fullName>
    </submittedName>
</protein>
<sequence length="275" mass="29034">MARYVLGAPDAPTLVYLHGITSSAASSSEALEHWAAAGYRVIALDARGHGLSPRWSQEELSDAGAILTDDLLQALTDLAQESHARRSADLPVAAARPVVVGHSMGAATAMVAATRRPDLLGGVVLIDPARYGTRGPEELRARGAARARMRGRDLADLPAALARILSDDEVPETEAVAGVWAQQHTDPALLVTGVVAPEAEWEQAMATLAVPTLLVTGDRPGSARVGTEGLALLGRLGNPWIETALVPGAGHDVRRCDPQAFHRVVDPWLRRYLGA</sequence>
<dbReference type="SUPFAM" id="SSF53474">
    <property type="entry name" value="alpha/beta-Hydrolases"/>
    <property type="match status" value="1"/>
</dbReference>
<proteinExistence type="predicted"/>
<keyword evidence="2" id="KW-0378">Hydrolase</keyword>
<dbReference type="AlphaFoldDB" id="A0A7T0LMF6"/>
<keyword evidence="3" id="KW-1185">Reference proteome</keyword>
<dbReference type="GO" id="GO:0016787">
    <property type="term" value="F:hydrolase activity"/>
    <property type="evidence" value="ECO:0007669"/>
    <property type="project" value="UniProtKB-KW"/>
</dbReference>
<dbReference type="Proteomes" id="UP000594637">
    <property type="component" value="Chromosome"/>
</dbReference>
<evidence type="ECO:0000259" key="1">
    <source>
        <dbReference type="Pfam" id="PF12146"/>
    </source>
</evidence>
<organism evidence="2 3">
    <name type="scientific">Actinomyces respiraculi</name>
    <dbReference type="NCBI Taxonomy" id="2744574"/>
    <lineage>
        <taxon>Bacteria</taxon>
        <taxon>Bacillati</taxon>
        <taxon>Actinomycetota</taxon>
        <taxon>Actinomycetes</taxon>
        <taxon>Actinomycetales</taxon>
        <taxon>Actinomycetaceae</taxon>
        <taxon>Actinomyces</taxon>
    </lineage>
</organism>
<name>A0A7T0LMF6_9ACTO</name>